<evidence type="ECO:0000256" key="2">
    <source>
        <dbReference type="ARBA" id="ARBA00022729"/>
    </source>
</evidence>
<evidence type="ECO:0000256" key="4">
    <source>
        <dbReference type="ARBA" id="ARBA00023180"/>
    </source>
</evidence>
<dbReference type="SUPFAM" id="SSF56317">
    <property type="entry name" value="Carbon-nitrogen hydrolase"/>
    <property type="match status" value="1"/>
</dbReference>
<evidence type="ECO:0000256" key="3">
    <source>
        <dbReference type="ARBA" id="ARBA00022801"/>
    </source>
</evidence>
<evidence type="ECO:0000259" key="6">
    <source>
        <dbReference type="PROSITE" id="PS50263"/>
    </source>
</evidence>
<evidence type="ECO:0000313" key="8">
    <source>
        <dbReference type="RefSeq" id="XP_052131883.1"/>
    </source>
</evidence>
<name>A0A9C6XA65_FRAOC</name>
<organism evidence="7 8">
    <name type="scientific">Frankliniella occidentalis</name>
    <name type="common">Western flower thrips</name>
    <name type="synonym">Euthrips occidentalis</name>
    <dbReference type="NCBI Taxonomy" id="133901"/>
    <lineage>
        <taxon>Eukaryota</taxon>
        <taxon>Metazoa</taxon>
        <taxon>Ecdysozoa</taxon>
        <taxon>Arthropoda</taxon>
        <taxon>Hexapoda</taxon>
        <taxon>Insecta</taxon>
        <taxon>Pterygota</taxon>
        <taxon>Neoptera</taxon>
        <taxon>Paraneoptera</taxon>
        <taxon>Thysanoptera</taxon>
        <taxon>Terebrantia</taxon>
        <taxon>Thripoidea</taxon>
        <taxon>Thripidae</taxon>
        <taxon>Frankliniella</taxon>
    </lineage>
</organism>
<feature type="region of interest" description="Disordered" evidence="5">
    <location>
        <begin position="1"/>
        <end position="22"/>
    </location>
</feature>
<dbReference type="GO" id="GO:0016811">
    <property type="term" value="F:hydrolase activity, acting on carbon-nitrogen (but not peptide) bonds, in linear amides"/>
    <property type="evidence" value="ECO:0007669"/>
    <property type="project" value="InterPro"/>
</dbReference>
<dbReference type="PANTHER" id="PTHR10609">
    <property type="entry name" value="BIOTINIDASE-RELATED"/>
    <property type="match status" value="1"/>
</dbReference>
<dbReference type="PANTHER" id="PTHR10609:SF14">
    <property type="entry name" value="BIOTINIDASE"/>
    <property type="match status" value="1"/>
</dbReference>
<keyword evidence="4" id="KW-0325">Glycoprotein</keyword>
<gene>
    <name evidence="8" type="primary">LOC113202709</name>
</gene>
<dbReference type="InterPro" id="IPR040154">
    <property type="entry name" value="Biotinidase/VNN"/>
</dbReference>
<comment type="similarity">
    <text evidence="1">Belongs to the carbon-nitrogen hydrolase superfamily. BTD/VNN family.</text>
</comment>
<dbReference type="OrthoDB" id="10250282at2759"/>
<dbReference type="Proteomes" id="UP000504606">
    <property type="component" value="Unplaced"/>
</dbReference>
<feature type="domain" description="CN hydrolase" evidence="6">
    <location>
        <begin position="105"/>
        <end position="370"/>
    </location>
</feature>
<dbReference type="CDD" id="cd07567">
    <property type="entry name" value="biotinidase_like"/>
    <property type="match status" value="1"/>
</dbReference>
<dbReference type="InterPro" id="IPR012101">
    <property type="entry name" value="Biotinidase-like_euk"/>
</dbReference>
<evidence type="ECO:0000256" key="5">
    <source>
        <dbReference type="SAM" id="MobiDB-lite"/>
    </source>
</evidence>
<accession>A0A9C6XA65</accession>
<dbReference type="RefSeq" id="XP_052131883.1">
    <property type="nucleotide sequence ID" value="XM_052275923.1"/>
</dbReference>
<dbReference type="AlphaFoldDB" id="A0A9C6XA65"/>
<dbReference type="Pfam" id="PF19018">
    <property type="entry name" value="Vanin_C"/>
    <property type="match status" value="1"/>
</dbReference>
<dbReference type="InterPro" id="IPR003010">
    <property type="entry name" value="C-N_Hydrolase"/>
</dbReference>
<dbReference type="InterPro" id="IPR043957">
    <property type="entry name" value="Vanin_C"/>
</dbReference>
<evidence type="ECO:0000313" key="7">
    <source>
        <dbReference type="Proteomes" id="UP000504606"/>
    </source>
</evidence>
<proteinExistence type="inferred from homology"/>
<keyword evidence="7" id="KW-1185">Reference proteome</keyword>
<sequence length="629" mass="68294">MNNESDANGEGPGNSEGPRTVGMPRRTCRLFLNVFICAQFQGDSRRPTGLYDDGAADGCLSFLSCMSCSSMTWTAVLASLLALCATAPTARCSTPDDSNYFAAVVDFAAPRATGKPALQNMMDNVRALGPLVHQAAQVSADIIVFPEDGLQGFDNEVLPLSVPAPGEGGAPCDDDAAEAAAGQPLRELSCLARTHGVYLVVNLVDEQPCAAGDAKCPARGSYHYNTNVVFDRSGKIVAKYHKYNLFGEKYDDVPPAVELVTFDTDFGVRFGMFICFDIFFDTPAAQLVRERNVTDIIFSAAWFSEVPFLTAVQMHSGWAHALDVTVLASGMNSPAVGSTGSGIYRGRHGIYGYTMNWRQEHTLVFARVPKRAYWQDGVRPQPFPDRLDPVRNYGAGADPYADVSALHMKKDNLTLYRTELLPRPARDQVVEAAGHVCHGAFCCHYDVQMRGVALFQTASAAVSLHGGYSRPRAAATVDEEDEEAKDDFDGFYYRVVAFSGVKGHKGGVISTGTQVCGLVSCLSEDARSCFGQIVAGLDSPSIKWTEFQSVYLEAEFPREDGVQFASTLVGPRYDPLPASAFSLERRRGAEDGTQNLSLELTQRQPLLDLRAFAIYGRNFAWDGQPPTDS</sequence>
<dbReference type="Pfam" id="PF00795">
    <property type="entry name" value="CN_hydrolase"/>
    <property type="match status" value="1"/>
</dbReference>
<dbReference type="InterPro" id="IPR036526">
    <property type="entry name" value="C-N_Hydrolase_sf"/>
</dbReference>
<evidence type="ECO:0000256" key="1">
    <source>
        <dbReference type="ARBA" id="ARBA00008225"/>
    </source>
</evidence>
<keyword evidence="3" id="KW-0378">Hydrolase</keyword>
<protein>
    <submittedName>
        <fullName evidence="8">Vanin-like protein 1 isoform X1</fullName>
    </submittedName>
</protein>
<dbReference type="PROSITE" id="PS50263">
    <property type="entry name" value="CN_HYDROLASE"/>
    <property type="match status" value="1"/>
</dbReference>
<keyword evidence="2" id="KW-0732">Signal</keyword>
<dbReference type="GeneID" id="113202709"/>
<dbReference type="Gene3D" id="3.60.110.10">
    <property type="entry name" value="Carbon-nitrogen hydrolase"/>
    <property type="match status" value="1"/>
</dbReference>
<reference evidence="8" key="1">
    <citation type="submission" date="2025-08" db="UniProtKB">
        <authorList>
            <consortium name="RefSeq"/>
        </authorList>
    </citation>
    <scope>IDENTIFICATION</scope>
    <source>
        <tissue evidence="8">Whole organism</tissue>
    </source>
</reference>